<dbReference type="PANTHER" id="PTHR30126:SF81">
    <property type="entry name" value="HTH-TYPE TRANSCRIPTIONAL REGULATOR ILVY"/>
    <property type="match status" value="1"/>
</dbReference>
<evidence type="ECO:0000259" key="5">
    <source>
        <dbReference type="PROSITE" id="PS50931"/>
    </source>
</evidence>
<dbReference type="EMBL" id="DONK01000003">
    <property type="protein sequence ID" value="HBU49641.1"/>
    <property type="molecule type" value="Genomic_DNA"/>
</dbReference>
<evidence type="ECO:0000313" key="10">
    <source>
        <dbReference type="Proteomes" id="UP000263517"/>
    </source>
</evidence>
<dbReference type="SUPFAM" id="SSF53850">
    <property type="entry name" value="Periplasmic binding protein-like II"/>
    <property type="match status" value="1"/>
</dbReference>
<dbReference type="InterPro" id="IPR036388">
    <property type="entry name" value="WH-like_DNA-bd_sf"/>
</dbReference>
<reference evidence="6 9" key="1">
    <citation type="submission" date="2014-06" db="EMBL/GenBank/DDBJ databases">
        <title>Genomes of Alteromonas australica, a world apart.</title>
        <authorList>
            <person name="Gonzaga A."/>
            <person name="Lopez-Perez M."/>
            <person name="Rodriguez-Valera F."/>
        </authorList>
    </citation>
    <scope>NUCLEOTIDE SEQUENCE [LARGE SCALE GENOMIC DNA]</scope>
    <source>
        <strain evidence="6 9">H 17</strain>
    </source>
</reference>
<dbReference type="EMBL" id="DNAN01000171">
    <property type="protein sequence ID" value="HAW75079.1"/>
    <property type="molecule type" value="Genomic_DNA"/>
</dbReference>
<dbReference type="eggNOG" id="COG0583">
    <property type="taxonomic scope" value="Bacteria"/>
</dbReference>
<dbReference type="Pfam" id="PF03466">
    <property type="entry name" value="LysR_substrate"/>
    <property type="match status" value="1"/>
</dbReference>
<dbReference type="Proteomes" id="UP000264779">
    <property type="component" value="Unassembled WGS sequence"/>
</dbReference>
<comment type="similarity">
    <text evidence="1">Belongs to the LysR transcriptional regulatory family.</text>
</comment>
<dbReference type="FunFam" id="1.10.10.10:FF:000001">
    <property type="entry name" value="LysR family transcriptional regulator"/>
    <property type="match status" value="1"/>
</dbReference>
<accession>A0A075P119</accession>
<dbReference type="InterPro" id="IPR000847">
    <property type="entry name" value="LysR_HTH_N"/>
</dbReference>
<dbReference type="Pfam" id="PF00126">
    <property type="entry name" value="HTH_1"/>
    <property type="match status" value="1"/>
</dbReference>
<dbReference type="InterPro" id="IPR005119">
    <property type="entry name" value="LysR_subst-bd"/>
</dbReference>
<dbReference type="KEGG" id="aaus:EP12_19685"/>
<dbReference type="Proteomes" id="UP000056090">
    <property type="component" value="Chromosome"/>
</dbReference>
<evidence type="ECO:0000313" key="7">
    <source>
        <dbReference type="EMBL" id="HAW75079.1"/>
    </source>
</evidence>
<dbReference type="Proteomes" id="UP000263517">
    <property type="component" value="Unassembled WGS sequence"/>
</dbReference>
<evidence type="ECO:0000256" key="1">
    <source>
        <dbReference type="ARBA" id="ARBA00009437"/>
    </source>
</evidence>
<evidence type="ECO:0000313" key="8">
    <source>
        <dbReference type="EMBL" id="HBU49641.1"/>
    </source>
</evidence>
<reference evidence="10 11" key="2">
    <citation type="journal article" date="2018" name="Nat. Biotechnol.">
        <title>A standardized bacterial taxonomy based on genome phylogeny substantially revises the tree of life.</title>
        <authorList>
            <person name="Parks D.H."/>
            <person name="Chuvochina M."/>
            <person name="Waite D.W."/>
            <person name="Rinke C."/>
            <person name="Skarshewski A."/>
            <person name="Chaumeil P.A."/>
            <person name="Hugenholtz P."/>
        </authorList>
    </citation>
    <scope>NUCLEOTIDE SEQUENCE [LARGE SCALE GENOMIC DNA]</scope>
    <source>
        <strain evidence="8">UBA11621</strain>
        <strain evidence="7">UBA11978</strain>
    </source>
</reference>
<dbReference type="NCBIfam" id="NF008722">
    <property type="entry name" value="PRK11716.1"/>
    <property type="match status" value="1"/>
</dbReference>
<keyword evidence="4" id="KW-0804">Transcription</keyword>
<dbReference type="GO" id="GO:0003700">
    <property type="term" value="F:DNA-binding transcription factor activity"/>
    <property type="evidence" value="ECO:0007669"/>
    <property type="project" value="InterPro"/>
</dbReference>
<dbReference type="GO" id="GO:0000976">
    <property type="term" value="F:transcription cis-regulatory region binding"/>
    <property type="evidence" value="ECO:0007669"/>
    <property type="project" value="TreeGrafter"/>
</dbReference>
<dbReference type="PANTHER" id="PTHR30126">
    <property type="entry name" value="HTH-TYPE TRANSCRIPTIONAL REGULATOR"/>
    <property type="match status" value="1"/>
</dbReference>
<evidence type="ECO:0000256" key="3">
    <source>
        <dbReference type="ARBA" id="ARBA00023125"/>
    </source>
</evidence>
<feature type="domain" description="HTH lysR-type" evidence="5">
    <location>
        <begin position="1"/>
        <end position="58"/>
    </location>
</feature>
<dbReference type="AlphaFoldDB" id="A0A075P119"/>
<dbReference type="SUPFAM" id="SSF46785">
    <property type="entry name" value="Winged helix' DNA-binding domain"/>
    <property type="match status" value="1"/>
</dbReference>
<name>A0A075P119_9ALTE</name>
<dbReference type="STRING" id="589873.EP12_19685"/>
<dbReference type="PROSITE" id="PS50931">
    <property type="entry name" value="HTH_LYSR"/>
    <property type="match status" value="1"/>
</dbReference>
<dbReference type="InterPro" id="IPR036390">
    <property type="entry name" value="WH_DNA-bd_sf"/>
</dbReference>
<organism evidence="6 9">
    <name type="scientific">Alteromonas australica</name>
    <dbReference type="NCBI Taxonomy" id="589873"/>
    <lineage>
        <taxon>Bacteria</taxon>
        <taxon>Pseudomonadati</taxon>
        <taxon>Pseudomonadota</taxon>
        <taxon>Gammaproteobacteria</taxon>
        <taxon>Alteromonadales</taxon>
        <taxon>Alteromonadaceae</taxon>
        <taxon>Alteromonas/Salinimonas group</taxon>
        <taxon>Alteromonas</taxon>
    </lineage>
</organism>
<dbReference type="KEGG" id="aal:EP13_18900"/>
<dbReference type="Gene3D" id="3.40.190.290">
    <property type="match status" value="1"/>
</dbReference>
<dbReference type="RefSeq" id="WP_044058560.1">
    <property type="nucleotide sequence ID" value="NZ_CAJXAX010000006.1"/>
</dbReference>
<keyword evidence="3" id="KW-0238">DNA-binding</keyword>
<protein>
    <submittedName>
        <fullName evidence="7">HTH-type transcriptional activator IlvY</fullName>
    </submittedName>
    <submittedName>
        <fullName evidence="6">Transcriptional regulator</fullName>
    </submittedName>
</protein>
<keyword evidence="2" id="KW-0805">Transcription regulation</keyword>
<evidence type="ECO:0000313" key="11">
    <source>
        <dbReference type="Proteomes" id="UP000264779"/>
    </source>
</evidence>
<evidence type="ECO:0000256" key="4">
    <source>
        <dbReference type="ARBA" id="ARBA00023163"/>
    </source>
</evidence>
<sequence length="290" mass="32539">MDFRSLQLFKHLATSLHFGDTAEAMYVSPSTLSRVIQRLEDELGCTLFKRDNRKVALTHSGHKLLSFSTQALKDWQQLKADLKEDTEALQGEISLFCSVTASQSHLPAILRQFRQQHPGVDIRLITGDPALSIEKIKQKQCDLAIAIHTPDLPTDLYFSPLDNVPLVLIAPREWRLTQLAQINWTQHQVIMPEHGPTRRIAYHWFAEHGVRPNVYASVGGNEAIVSMVALECGIGFVPKVVLDHSSMASLVTQIAVEDIEPYALGLCCLQDKQQEPLIDAFLKLDFIPRG</sequence>
<keyword evidence="9" id="KW-1185">Reference proteome</keyword>
<dbReference type="Gene3D" id="1.10.10.10">
    <property type="entry name" value="Winged helix-like DNA-binding domain superfamily/Winged helix DNA-binding domain"/>
    <property type="match status" value="1"/>
</dbReference>
<gene>
    <name evidence="7" type="ORF">DCW74_04995</name>
    <name evidence="8" type="ORF">DEB45_00140</name>
    <name evidence="6" type="ORF">EP13_18900</name>
</gene>
<proteinExistence type="inferred from homology"/>
<dbReference type="InterPro" id="IPR037404">
    <property type="entry name" value="IlvY_PBP2"/>
</dbReference>
<dbReference type="EMBL" id="CP008849">
    <property type="protein sequence ID" value="AIG00585.1"/>
    <property type="molecule type" value="Genomic_DNA"/>
</dbReference>
<dbReference type="CDD" id="cd08430">
    <property type="entry name" value="PBP2_IlvY"/>
    <property type="match status" value="1"/>
</dbReference>
<dbReference type="OrthoDB" id="9803735at2"/>
<dbReference type="GeneID" id="78256948"/>
<evidence type="ECO:0000313" key="6">
    <source>
        <dbReference type="EMBL" id="AIG00585.1"/>
    </source>
</evidence>
<dbReference type="PATRIC" id="fig|589873.4.peg.4342"/>
<evidence type="ECO:0000313" key="9">
    <source>
        <dbReference type="Proteomes" id="UP000056090"/>
    </source>
</evidence>
<evidence type="ECO:0000256" key="2">
    <source>
        <dbReference type="ARBA" id="ARBA00023015"/>
    </source>
</evidence>